<dbReference type="AlphaFoldDB" id="A0A9P1KG26"/>
<dbReference type="Proteomes" id="UP000032946">
    <property type="component" value="Chromosome"/>
</dbReference>
<name>A0A9P1KG26_9CYAN</name>
<dbReference type="RefSeq" id="WP_008051306.1">
    <property type="nucleotide sequence ID" value="NZ_FO818640.1"/>
</dbReference>
<keyword evidence="2" id="KW-0812">Transmembrane</keyword>
<gene>
    <name evidence="3" type="ORF">ARTHRO_30824</name>
</gene>
<evidence type="ECO:0000256" key="1">
    <source>
        <dbReference type="SAM" id="Coils"/>
    </source>
</evidence>
<dbReference type="PANTHER" id="PTHR43941">
    <property type="entry name" value="STRUCTURAL MAINTENANCE OF CHROMOSOMES PROTEIN 2"/>
    <property type="match status" value="1"/>
</dbReference>
<keyword evidence="2" id="KW-0472">Membrane</keyword>
<evidence type="ECO:0000256" key="2">
    <source>
        <dbReference type="SAM" id="Phobius"/>
    </source>
</evidence>
<dbReference type="InterPro" id="IPR021435">
    <property type="entry name" value="DUF3084"/>
</dbReference>
<organism evidence="3 4">
    <name type="scientific">Limnospira indica PCC 8005</name>
    <dbReference type="NCBI Taxonomy" id="376219"/>
    <lineage>
        <taxon>Bacteria</taxon>
        <taxon>Bacillati</taxon>
        <taxon>Cyanobacteriota</taxon>
        <taxon>Cyanophyceae</taxon>
        <taxon>Oscillatoriophycideae</taxon>
        <taxon>Oscillatoriales</taxon>
        <taxon>Sirenicapillariaceae</taxon>
        <taxon>Limnospira</taxon>
    </lineage>
</organism>
<reference evidence="3 4" key="1">
    <citation type="submission" date="2014-02" db="EMBL/GenBank/DDBJ databases">
        <authorList>
            <person name="Genoscope - CEA"/>
        </authorList>
    </citation>
    <scope>NUCLEOTIDE SEQUENCE [LARGE SCALE GENOMIC DNA]</scope>
    <source>
        <strain evidence="3 4">PCC 8005</strain>
    </source>
</reference>
<feature type="transmembrane region" description="Helical" evidence="2">
    <location>
        <begin position="43"/>
        <end position="66"/>
    </location>
</feature>
<keyword evidence="1" id="KW-0175">Coiled coil</keyword>
<sequence>MTAAVIFVIAILTLGGVIAVVSDRLGTKVGKARLSLFKMRPKKTAAVVTMATGTMLSALTLVILFATSKPLRRGVFTIDQIQDRLNQARRDLTHAQVEKHRVESELIQAQNELQAAVDYLNEINSSLNNAKVEVLEREQELKRAQSRRQNTESELHQLQNQLSQMEAAKTEIEEELDSIEDQLSQVSQQKQDLETEIDQLQVERQDLIEQRERVSAQIEERDRQIADQDMVIAEREERLAELEIAQQQLEQQKANAQRGFQMLREGSVALKRGEILASGLVRISDKNSSIETVNRLLQEANSKALKFVQMGNQSANQDMVVMITKAEVEELIEEINNGGEYVVQIIAAANYLVGEKRVAVYTRAEPNRLLFSSGEVVAGTSLNPATMSSERLQQQLEQLLDASSFRARFVGVVNGSIEMSDDRIDTLIYFIQQLEGYNQTLELQAVAAEDIYTIGPLRLDLFARHNGEVLISTRQPTRKLDDIDWAEVWRW</sequence>
<protein>
    <recommendedName>
        <fullName evidence="5">DUF3084 domain-containing protein</fullName>
    </recommendedName>
</protein>
<dbReference type="SUPFAM" id="SSF57997">
    <property type="entry name" value="Tropomyosin"/>
    <property type="match status" value="1"/>
</dbReference>
<keyword evidence="2" id="KW-1133">Transmembrane helix</keyword>
<dbReference type="EMBL" id="FO818640">
    <property type="protein sequence ID" value="CDM95555.1"/>
    <property type="molecule type" value="Genomic_DNA"/>
</dbReference>
<dbReference type="Gene3D" id="1.20.120.330">
    <property type="entry name" value="Nucleotidyltransferases domain 2"/>
    <property type="match status" value="1"/>
</dbReference>
<accession>A0A9P1KG26</accession>
<evidence type="ECO:0000313" key="3">
    <source>
        <dbReference type="EMBL" id="CDM95555.1"/>
    </source>
</evidence>
<feature type="coiled-coil region" evidence="1">
    <location>
        <begin position="78"/>
        <end position="259"/>
    </location>
</feature>
<evidence type="ECO:0008006" key="5">
    <source>
        <dbReference type="Google" id="ProtNLM"/>
    </source>
</evidence>
<dbReference type="Pfam" id="PF11283">
    <property type="entry name" value="DUF3084"/>
    <property type="match status" value="1"/>
</dbReference>
<keyword evidence="4" id="KW-1185">Reference proteome</keyword>
<dbReference type="PANTHER" id="PTHR43941:SF11">
    <property type="entry name" value="TRANSLATION INITIATION FACTOR IF-2-LIKE"/>
    <property type="match status" value="1"/>
</dbReference>
<evidence type="ECO:0000313" key="4">
    <source>
        <dbReference type="Proteomes" id="UP000032946"/>
    </source>
</evidence>
<proteinExistence type="predicted"/>